<dbReference type="GO" id="GO:0004386">
    <property type="term" value="F:helicase activity"/>
    <property type="evidence" value="ECO:0007669"/>
    <property type="project" value="UniProtKB-KW"/>
</dbReference>
<organism evidence="9 10">
    <name type="scientific">Haloferula helveola</name>
    <dbReference type="NCBI Taxonomy" id="490095"/>
    <lineage>
        <taxon>Bacteria</taxon>
        <taxon>Pseudomonadati</taxon>
        <taxon>Verrucomicrobiota</taxon>
        <taxon>Verrucomicrobiia</taxon>
        <taxon>Verrucomicrobiales</taxon>
        <taxon>Verrucomicrobiaceae</taxon>
        <taxon>Haloferula</taxon>
    </lineage>
</organism>
<dbReference type="PROSITE" id="PS51194">
    <property type="entry name" value="HELICASE_CTER"/>
    <property type="match status" value="1"/>
</dbReference>
<evidence type="ECO:0000256" key="1">
    <source>
        <dbReference type="ARBA" id="ARBA00022741"/>
    </source>
</evidence>
<evidence type="ECO:0000313" key="9">
    <source>
        <dbReference type="EMBL" id="BCX49363.1"/>
    </source>
</evidence>
<evidence type="ECO:0000256" key="4">
    <source>
        <dbReference type="ARBA" id="ARBA00022840"/>
    </source>
</evidence>
<dbReference type="InterPro" id="IPR011545">
    <property type="entry name" value="DEAD/DEAH_box_helicase_dom"/>
</dbReference>
<dbReference type="SMART" id="SM00487">
    <property type="entry name" value="DEXDc"/>
    <property type="match status" value="1"/>
</dbReference>
<keyword evidence="4" id="KW-0067">ATP-binding</keyword>
<reference evidence="9 10" key="1">
    <citation type="submission" date="2021-06" db="EMBL/GenBank/DDBJ databases">
        <title>Complete genome of Haloferula helveola possessing various polysaccharide degrading enzymes.</title>
        <authorList>
            <person name="Takami H."/>
            <person name="Huang C."/>
            <person name="Hamasaki K."/>
        </authorList>
    </citation>
    <scope>NUCLEOTIDE SEQUENCE [LARGE SCALE GENOMIC DNA]</scope>
    <source>
        <strain evidence="9 10">CN-1</strain>
    </source>
</reference>
<dbReference type="SMART" id="SM00490">
    <property type="entry name" value="HELICc"/>
    <property type="match status" value="1"/>
</dbReference>
<dbReference type="Pfam" id="PF21010">
    <property type="entry name" value="HA2_C"/>
    <property type="match status" value="1"/>
</dbReference>
<dbReference type="Pfam" id="PF07717">
    <property type="entry name" value="OB_NTP_bind"/>
    <property type="match status" value="1"/>
</dbReference>
<name>A0ABN6H887_9BACT</name>
<feature type="domain" description="Helicase C-terminal" evidence="8">
    <location>
        <begin position="240"/>
        <end position="404"/>
    </location>
</feature>
<dbReference type="Pfam" id="PF00270">
    <property type="entry name" value="DEAD"/>
    <property type="match status" value="1"/>
</dbReference>
<dbReference type="Gene3D" id="1.20.120.1080">
    <property type="match status" value="1"/>
</dbReference>
<dbReference type="PANTHER" id="PTHR18934:SF99">
    <property type="entry name" value="ATP-DEPENDENT RNA HELICASE DHX37-RELATED"/>
    <property type="match status" value="1"/>
</dbReference>
<sequence>MDRKLPTLNYPEALPVVERRGEIVDAIRRSQVVVVVSETGSGKTTQLPKMVVEALQAESEERGAQGQTPGSPRLVGCTQPRRIAAASVAERVAEELKVPLGGFVGYQVRFEDRTSKETRIKFMTDGILLAETQGDPNLKRYDALILDEAHERSLNIDFLLGYLKRLLERRKDLKLVISSATLDAGAFAGFFGAGRSDHGLERDAPATVPVIEAEGRTFPVDEVFLPGDEDEDLANGVVRAVDWLTDTGESGDVLVFLPGEREIRDCADALEGRRYRNTEVLPLFARLGLGDQQRVFHPGPKRRLVLATNVAETSLTIPRIVCVVDSGLARVSRWSPGRGVQRLQIEEVSQASARQRKGRCGRISEGICVRLYDEENLDTRPEFTDPEIRRSSLAGVILRMKSLGLPEIESFPFLDPPAPKAVSEGYRTLREVGALDRDKELTESGRMMSRMPVDPRLARMLMEAEHEGVLAEVLPVVAGLETQDPRERPKEKQKEADKAHGKWRHEESDFLSMLRLWNEVQAFRKGRGWHGNRLRKFCRENFVNYRRVTEWRNVHDELAEQFGGEVVGRGRGKRQRGAGRSLHGLERDAPATVELPDYAAFHRALLAGVPRQFGLWDREEKAYRSASGGFFAVFPGSGLFGGKRWEWSMAMELVETTRLWARRLARIDPAWVEQVAPHLCRSRYSDGHWEEGQGAVYAKETVICGGLPIVSGRRVHFGRIDPSAARKIFIREGLMQGGVKGKSRIVDRLRELREEIEGIEHKLRRRNGLWSEEAVLDFYESRLPQGMSTAKAFHRWRKDHEETNLPGREDVVLEDLDGLDLTGFPDWVGHDGQEYAVYYQCDPGARDDGVTLGVHIDQLPHVPDWLPGWGVPGELERRAEWMIRSLPKDLRRSCQPVAENAARFSDEWRDREKDAPCELRLAQYLSRVTGFEIEAGDFDVSRLPDELVTKVWICDDDGKELGFSSDLPGLKRTLGRLVTERFEESANEEWESSGLKTWPEFEIPSEVELGSGTAYPALVDEGDCVGTRAFSKPAEAAESHRAGVARLLMLRQPEQVAYVRKKMPLGLMAKVELPRMNCDPSDLIALAAEGALGTGRIATAEEFERRAEIARGEWWGAALKIGQAMDATVEALQPVREKLHGMREDRHLGEIADDLDEELAWLFRSRFAWHAGFARLTDYARFPKAILSRIGRLKSLPIAKDLEKMDRVRDYWQPWFVAWTAKPDDPALWAYGWLLEEFRISLFAPDVPVAMKVSEKALKKGW</sequence>
<dbReference type="InterPro" id="IPR007502">
    <property type="entry name" value="Helicase-assoc_dom"/>
</dbReference>
<feature type="compositionally biased region" description="Basic and acidic residues" evidence="6">
    <location>
        <begin position="483"/>
        <end position="502"/>
    </location>
</feature>
<dbReference type="CDD" id="cd18791">
    <property type="entry name" value="SF2_C_RHA"/>
    <property type="match status" value="1"/>
</dbReference>
<keyword evidence="3 9" id="KW-0347">Helicase</keyword>
<keyword evidence="10" id="KW-1185">Reference proteome</keyword>
<dbReference type="Pfam" id="PF00271">
    <property type="entry name" value="Helicase_C"/>
    <property type="match status" value="1"/>
</dbReference>
<dbReference type="InterPro" id="IPR011709">
    <property type="entry name" value="DEAD-box_helicase_OB_fold"/>
</dbReference>
<evidence type="ECO:0000256" key="5">
    <source>
        <dbReference type="SAM" id="Coils"/>
    </source>
</evidence>
<proteinExistence type="predicted"/>
<feature type="region of interest" description="Disordered" evidence="6">
    <location>
        <begin position="481"/>
        <end position="502"/>
    </location>
</feature>
<dbReference type="InterPro" id="IPR001650">
    <property type="entry name" value="Helicase_C-like"/>
</dbReference>
<dbReference type="RefSeq" id="WP_338685923.1">
    <property type="nucleotide sequence ID" value="NZ_AP024702.1"/>
</dbReference>
<evidence type="ECO:0000256" key="6">
    <source>
        <dbReference type="SAM" id="MobiDB-lite"/>
    </source>
</evidence>
<keyword evidence="5" id="KW-0175">Coiled coil</keyword>
<keyword evidence="2" id="KW-0378">Hydrolase</keyword>
<keyword evidence="1" id="KW-0547">Nucleotide-binding</keyword>
<evidence type="ECO:0000313" key="10">
    <source>
        <dbReference type="Proteomes" id="UP001374893"/>
    </source>
</evidence>
<dbReference type="InterPro" id="IPR014001">
    <property type="entry name" value="Helicase_ATP-bd"/>
</dbReference>
<dbReference type="Gene3D" id="3.40.50.300">
    <property type="entry name" value="P-loop containing nucleotide triphosphate hydrolases"/>
    <property type="match status" value="2"/>
</dbReference>
<evidence type="ECO:0000259" key="8">
    <source>
        <dbReference type="PROSITE" id="PS51194"/>
    </source>
</evidence>
<dbReference type="NCBIfam" id="TIGR01967">
    <property type="entry name" value="DEAH_box_HrpA"/>
    <property type="match status" value="1"/>
</dbReference>
<gene>
    <name evidence="9" type="primary">hrpA</name>
    <name evidence="9" type="ORF">HAHE_32710</name>
</gene>
<evidence type="ECO:0000256" key="2">
    <source>
        <dbReference type="ARBA" id="ARBA00022801"/>
    </source>
</evidence>
<dbReference type="PANTHER" id="PTHR18934">
    <property type="entry name" value="ATP-DEPENDENT RNA HELICASE"/>
    <property type="match status" value="1"/>
</dbReference>
<dbReference type="InterPro" id="IPR010222">
    <property type="entry name" value="RNA_helicase_HrpA"/>
</dbReference>
<dbReference type="InterPro" id="IPR024590">
    <property type="entry name" value="HrpA_C"/>
</dbReference>
<dbReference type="EMBL" id="AP024702">
    <property type="protein sequence ID" value="BCX49363.1"/>
    <property type="molecule type" value="Genomic_DNA"/>
</dbReference>
<evidence type="ECO:0000259" key="7">
    <source>
        <dbReference type="PROSITE" id="PS51192"/>
    </source>
</evidence>
<dbReference type="SMART" id="SM00847">
    <property type="entry name" value="HA2"/>
    <property type="match status" value="1"/>
</dbReference>
<dbReference type="InterPro" id="IPR027417">
    <property type="entry name" value="P-loop_NTPase"/>
</dbReference>
<dbReference type="Proteomes" id="UP001374893">
    <property type="component" value="Chromosome"/>
</dbReference>
<feature type="coiled-coil region" evidence="5">
    <location>
        <begin position="742"/>
        <end position="769"/>
    </location>
</feature>
<dbReference type="SUPFAM" id="SSF52540">
    <property type="entry name" value="P-loop containing nucleoside triphosphate hydrolases"/>
    <property type="match status" value="1"/>
</dbReference>
<protein>
    <submittedName>
        <fullName evidence="9">ATP-dependent helicase HrpA</fullName>
    </submittedName>
</protein>
<dbReference type="PROSITE" id="PS51192">
    <property type="entry name" value="HELICASE_ATP_BIND_1"/>
    <property type="match status" value="1"/>
</dbReference>
<accession>A0ABN6H887</accession>
<dbReference type="Pfam" id="PF11898">
    <property type="entry name" value="DUF3418"/>
    <property type="match status" value="1"/>
</dbReference>
<feature type="domain" description="Helicase ATP-binding" evidence="7">
    <location>
        <begin position="24"/>
        <end position="200"/>
    </location>
</feature>
<evidence type="ECO:0000256" key="3">
    <source>
        <dbReference type="ARBA" id="ARBA00022806"/>
    </source>
</evidence>